<reference evidence="1" key="1">
    <citation type="submission" date="2022-04" db="EMBL/GenBank/DDBJ databases">
        <title>Carnegiea gigantea Genome sequencing and assembly v2.</title>
        <authorList>
            <person name="Copetti D."/>
            <person name="Sanderson M.J."/>
            <person name="Burquez A."/>
            <person name="Wojciechowski M.F."/>
        </authorList>
    </citation>
    <scope>NUCLEOTIDE SEQUENCE</scope>
    <source>
        <strain evidence="1">SGP5-SGP5p</strain>
        <tissue evidence="1">Aerial part</tissue>
    </source>
</reference>
<gene>
    <name evidence="1" type="ORF">Cgig2_001045</name>
</gene>
<evidence type="ECO:0000313" key="1">
    <source>
        <dbReference type="EMBL" id="KAJ8427022.1"/>
    </source>
</evidence>
<name>A0A9Q1JIR2_9CARY</name>
<accession>A0A9Q1JIR2</accession>
<dbReference type="AlphaFoldDB" id="A0A9Q1JIR2"/>
<keyword evidence="2" id="KW-1185">Reference proteome</keyword>
<sequence>MASGLEDACQNMKLTDEEVEVVVFDDEGSDDKLEQFALLLYGNLHTAKSFNSRVMKNQRRVWSSTILMTTFSPSISLHQPTRRPWAFDGKILLLKEITGMEVPSEVEFRTARFWVKAYDLPAKKQTIAFAQCLGNQLGTLVGCEVATMFGVDPSLCFRVDIDVTKPLCRGVNVKGLRALYG</sequence>
<dbReference type="EMBL" id="JAKOGI010001199">
    <property type="protein sequence ID" value="KAJ8427022.1"/>
    <property type="molecule type" value="Genomic_DNA"/>
</dbReference>
<dbReference type="Proteomes" id="UP001153076">
    <property type="component" value="Unassembled WGS sequence"/>
</dbReference>
<proteinExistence type="predicted"/>
<protein>
    <recommendedName>
        <fullName evidence="3">DUF4283 domain-containing protein</fullName>
    </recommendedName>
</protein>
<evidence type="ECO:0000313" key="2">
    <source>
        <dbReference type="Proteomes" id="UP001153076"/>
    </source>
</evidence>
<comment type="caution">
    <text evidence="1">The sequence shown here is derived from an EMBL/GenBank/DDBJ whole genome shotgun (WGS) entry which is preliminary data.</text>
</comment>
<evidence type="ECO:0008006" key="3">
    <source>
        <dbReference type="Google" id="ProtNLM"/>
    </source>
</evidence>
<dbReference type="OrthoDB" id="1164717at2759"/>
<organism evidence="1 2">
    <name type="scientific">Carnegiea gigantea</name>
    <dbReference type="NCBI Taxonomy" id="171969"/>
    <lineage>
        <taxon>Eukaryota</taxon>
        <taxon>Viridiplantae</taxon>
        <taxon>Streptophyta</taxon>
        <taxon>Embryophyta</taxon>
        <taxon>Tracheophyta</taxon>
        <taxon>Spermatophyta</taxon>
        <taxon>Magnoliopsida</taxon>
        <taxon>eudicotyledons</taxon>
        <taxon>Gunneridae</taxon>
        <taxon>Pentapetalae</taxon>
        <taxon>Caryophyllales</taxon>
        <taxon>Cactineae</taxon>
        <taxon>Cactaceae</taxon>
        <taxon>Cactoideae</taxon>
        <taxon>Echinocereeae</taxon>
        <taxon>Carnegiea</taxon>
    </lineage>
</organism>